<reference evidence="1" key="1">
    <citation type="journal article" date="2022" name="bioRxiv">
        <title>Population genetic analysis of Ophidiomyces ophidiicola, the causative agent of snake fungal disease, indicates recent introductions to the USA.</title>
        <authorList>
            <person name="Ladner J.T."/>
            <person name="Palmer J.M."/>
            <person name="Ettinger C.L."/>
            <person name="Stajich J.E."/>
            <person name="Farrell T.M."/>
            <person name="Glorioso B.M."/>
            <person name="Lawson B."/>
            <person name="Price S.J."/>
            <person name="Stengle A.G."/>
            <person name="Grear D.A."/>
            <person name="Lorch J.M."/>
        </authorList>
    </citation>
    <scope>NUCLEOTIDE SEQUENCE</scope>
    <source>
        <strain evidence="1">NWHC 24266-5</strain>
    </source>
</reference>
<organism evidence="1">
    <name type="scientific">Ophidiomyces ophidiicola</name>
    <dbReference type="NCBI Taxonomy" id="1387563"/>
    <lineage>
        <taxon>Eukaryota</taxon>
        <taxon>Fungi</taxon>
        <taxon>Dikarya</taxon>
        <taxon>Ascomycota</taxon>
        <taxon>Pezizomycotina</taxon>
        <taxon>Eurotiomycetes</taxon>
        <taxon>Eurotiomycetidae</taxon>
        <taxon>Onygenales</taxon>
        <taxon>Onygenaceae</taxon>
        <taxon>Ophidiomyces</taxon>
    </lineage>
</organism>
<dbReference type="EMBL" id="JALBCA010000022">
    <property type="protein sequence ID" value="KAI2389740.1"/>
    <property type="molecule type" value="Genomic_DNA"/>
</dbReference>
<sequence>MPRKSATVPVGGALSLTGIEKLASSEKTARIAALVNDIYASIIFIAKHSKAGNLSKLNCKPMYDFVNNVMTVEDKQKRSLARELKRQDRRIERMAGQHQRDIQKLLGLARNGIAILQQRACRLQRELDELKGLRKVDLGDVEKKLAVKTSASASEDMDMDQTNAGEQNDSIKNGDNGA</sequence>
<protein>
    <submittedName>
        <fullName evidence="1">Uncharacterized protein</fullName>
    </submittedName>
</protein>
<accession>A0ACB8V0Q4</accession>
<evidence type="ECO:0000313" key="1">
    <source>
        <dbReference type="EMBL" id="KAI2389740.1"/>
    </source>
</evidence>
<comment type="caution">
    <text evidence="1">The sequence shown here is derived from an EMBL/GenBank/DDBJ whole genome shotgun (WGS) entry which is preliminary data.</text>
</comment>
<proteinExistence type="predicted"/>
<name>A0ACB8V0Q4_9EURO</name>
<gene>
    <name evidence="1" type="ORF">LOY88_002014</name>
</gene>